<accession>A0ABN6FM64</accession>
<proteinExistence type="predicted"/>
<keyword evidence="2" id="KW-1185">Reference proteome</keyword>
<reference evidence="1 2" key="1">
    <citation type="journal article" date="2021" name="J. Biosci. Bioeng.">
        <title>Identification and characterization of a chc gene cluster responsible for the aromatization pathway of cyclohexanecarboxylate degradation in Sinomonas cyclohexanicum ATCC 51369.</title>
        <authorList>
            <person name="Yamamoto T."/>
            <person name="Hasegawa Y."/>
            <person name="Lau P.C.K."/>
            <person name="Iwaki H."/>
        </authorList>
    </citation>
    <scope>NUCLEOTIDE SEQUENCE [LARGE SCALE GENOMIC DNA]</scope>
    <source>
        <strain evidence="1 2">ATCC 51369</strain>
    </source>
</reference>
<evidence type="ECO:0000313" key="2">
    <source>
        <dbReference type="Proteomes" id="UP001319861"/>
    </source>
</evidence>
<protein>
    <submittedName>
        <fullName evidence="1">Uncharacterized protein</fullName>
    </submittedName>
</protein>
<dbReference type="Proteomes" id="UP001319861">
    <property type="component" value="Chromosome"/>
</dbReference>
<evidence type="ECO:0000313" key="1">
    <source>
        <dbReference type="EMBL" id="BCT77942.1"/>
    </source>
</evidence>
<sequence>MTGAQLDSLEEAVEREVASVRAARPASPTLARPEAGVSWPRRAMRAVVRVWREAAEREAGLDAERDEVRRRLLSDQPRLW</sequence>
<name>A0ABN6FM64_SINCY</name>
<organism evidence="1 2">
    <name type="scientific">Sinomonas cyclohexanicum</name>
    <name type="common">Corynebacterium cyclohexanicum</name>
    <dbReference type="NCBI Taxonomy" id="322009"/>
    <lineage>
        <taxon>Bacteria</taxon>
        <taxon>Bacillati</taxon>
        <taxon>Actinomycetota</taxon>
        <taxon>Actinomycetes</taxon>
        <taxon>Micrococcales</taxon>
        <taxon>Micrococcaceae</taxon>
        <taxon>Sinomonas</taxon>
    </lineage>
</organism>
<gene>
    <name evidence="1" type="ORF">SCMU_37840</name>
</gene>
<dbReference type="EMBL" id="AP024525">
    <property type="protein sequence ID" value="BCT77942.1"/>
    <property type="molecule type" value="Genomic_DNA"/>
</dbReference>